<proteinExistence type="inferred from homology"/>
<evidence type="ECO:0000313" key="9">
    <source>
        <dbReference type="Proteomes" id="UP000652763"/>
    </source>
</evidence>
<evidence type="ECO:0000256" key="6">
    <source>
        <dbReference type="SAM" id="MobiDB-lite"/>
    </source>
</evidence>
<comment type="similarity">
    <text evidence="2">Belongs to the TerC family.</text>
</comment>
<organism evidence="8 9">
    <name type="scientific">Arthrobacter pullicola</name>
    <dbReference type="NCBI Taxonomy" id="2762224"/>
    <lineage>
        <taxon>Bacteria</taxon>
        <taxon>Bacillati</taxon>
        <taxon>Actinomycetota</taxon>
        <taxon>Actinomycetes</taxon>
        <taxon>Micrococcales</taxon>
        <taxon>Micrococcaceae</taxon>
        <taxon>Arthrobacter</taxon>
    </lineage>
</organism>
<keyword evidence="4 7" id="KW-1133">Transmembrane helix</keyword>
<accession>A0ABR8YI06</accession>
<dbReference type="InterPro" id="IPR005496">
    <property type="entry name" value="Integral_membrane_TerC"/>
</dbReference>
<feature type="transmembrane region" description="Helical" evidence="7">
    <location>
        <begin position="296"/>
        <end position="318"/>
    </location>
</feature>
<feature type="transmembrane region" description="Helical" evidence="7">
    <location>
        <begin position="6"/>
        <end position="28"/>
    </location>
</feature>
<dbReference type="Proteomes" id="UP000652763">
    <property type="component" value="Unassembled WGS sequence"/>
</dbReference>
<gene>
    <name evidence="8" type="ORF">H9638_08040</name>
</gene>
<feature type="transmembrane region" description="Helical" evidence="7">
    <location>
        <begin position="192"/>
        <end position="212"/>
    </location>
</feature>
<feature type="transmembrane region" description="Helical" evidence="7">
    <location>
        <begin position="218"/>
        <end position="239"/>
    </location>
</feature>
<keyword evidence="5 7" id="KW-0472">Membrane</keyword>
<evidence type="ECO:0000256" key="5">
    <source>
        <dbReference type="ARBA" id="ARBA00023136"/>
    </source>
</evidence>
<evidence type="ECO:0000256" key="4">
    <source>
        <dbReference type="ARBA" id="ARBA00022989"/>
    </source>
</evidence>
<dbReference type="InterPro" id="IPR022369">
    <property type="entry name" value="Integral_membrane_TerC_rswitch"/>
</dbReference>
<sequence>MPALPVAFEVGTFIILGLVLLFDLLLVVKRPHEPSMKEAGLWVGFYVGLALLFAAMMFVFTGPEYGSQFVAGWVTEYSLSIDNLFVFIIIMARFSVPRKYQQEVLMFGIIIALILRGIFIIIGAAVIENFSWVFFIFGAFLLWTAYKQATDNGEDEDAGSDNKLIRRLTSFLPMTDKFDAGKIRTVVDGKKVFTPMLVVFITIGVTDLMFAVDSIPAIFGLTQSAFIVFTANIFALMGLRQLYFLLGGLMDRLIYLKHGLSIILAFIGVKLILHALHVNELPFINGGEPVAWAPEIPTFVSLAVILGTIVIATVASLLSPKAKAVQAVASLENALTVYRSLGEDAAHEERVQAYENVSATYRAAEKASQNRPDVELPEISEEAQARFRASDPRVPGNSPEH</sequence>
<dbReference type="EMBL" id="JACSQC010000003">
    <property type="protein sequence ID" value="MBD8043763.1"/>
    <property type="molecule type" value="Genomic_DNA"/>
</dbReference>
<keyword evidence="3 7" id="KW-0812">Transmembrane</keyword>
<dbReference type="PANTHER" id="PTHR30238">
    <property type="entry name" value="MEMBRANE BOUND PREDICTED REDOX MODULATOR"/>
    <property type="match status" value="1"/>
</dbReference>
<reference evidence="8 9" key="1">
    <citation type="submission" date="2020-08" db="EMBL/GenBank/DDBJ databases">
        <title>A Genomic Blueprint of the Chicken Gut Microbiome.</title>
        <authorList>
            <person name="Gilroy R."/>
            <person name="Ravi A."/>
            <person name="Getino M."/>
            <person name="Pursley I."/>
            <person name="Horton D.L."/>
            <person name="Alikhan N.-F."/>
            <person name="Baker D."/>
            <person name="Gharbi K."/>
            <person name="Hall N."/>
            <person name="Watson M."/>
            <person name="Adriaenssens E.M."/>
            <person name="Foster-Nyarko E."/>
            <person name="Jarju S."/>
            <person name="Secka A."/>
            <person name="Antonio M."/>
            <person name="Oren A."/>
            <person name="Chaudhuri R."/>
            <person name="La Ragione R.M."/>
            <person name="Hildebrand F."/>
            <person name="Pallen M.J."/>
        </authorList>
    </citation>
    <scope>NUCLEOTIDE SEQUENCE [LARGE SCALE GENOMIC DNA]</scope>
    <source>
        <strain evidence="8 9">Sa2BUA2</strain>
    </source>
</reference>
<feature type="region of interest" description="Disordered" evidence="6">
    <location>
        <begin position="364"/>
        <end position="401"/>
    </location>
</feature>
<comment type="subcellular location">
    <subcellularLocation>
        <location evidence="1">Membrane</location>
        <topology evidence="1">Multi-pass membrane protein</topology>
    </subcellularLocation>
</comment>
<evidence type="ECO:0000256" key="1">
    <source>
        <dbReference type="ARBA" id="ARBA00004141"/>
    </source>
</evidence>
<evidence type="ECO:0000313" key="8">
    <source>
        <dbReference type="EMBL" id="MBD8043763.1"/>
    </source>
</evidence>
<evidence type="ECO:0000256" key="3">
    <source>
        <dbReference type="ARBA" id="ARBA00022692"/>
    </source>
</evidence>
<dbReference type="RefSeq" id="WP_191746673.1">
    <property type="nucleotide sequence ID" value="NZ_JACSQC010000003.1"/>
</dbReference>
<dbReference type="PANTHER" id="PTHR30238:SF0">
    <property type="entry name" value="THYLAKOID MEMBRANE PROTEIN TERC, CHLOROPLASTIC"/>
    <property type="match status" value="1"/>
</dbReference>
<feature type="transmembrane region" description="Helical" evidence="7">
    <location>
        <begin position="130"/>
        <end position="146"/>
    </location>
</feature>
<feature type="transmembrane region" description="Helical" evidence="7">
    <location>
        <begin position="72"/>
        <end position="92"/>
    </location>
</feature>
<dbReference type="Pfam" id="PF03741">
    <property type="entry name" value="TerC"/>
    <property type="match status" value="1"/>
</dbReference>
<comment type="caution">
    <text evidence="8">The sequence shown here is derived from an EMBL/GenBank/DDBJ whole genome shotgun (WGS) entry which is preliminary data.</text>
</comment>
<name>A0ABR8YI06_9MICC</name>
<evidence type="ECO:0000256" key="7">
    <source>
        <dbReference type="SAM" id="Phobius"/>
    </source>
</evidence>
<feature type="transmembrane region" description="Helical" evidence="7">
    <location>
        <begin position="259"/>
        <end position="276"/>
    </location>
</feature>
<evidence type="ECO:0000256" key="2">
    <source>
        <dbReference type="ARBA" id="ARBA00007511"/>
    </source>
</evidence>
<feature type="transmembrane region" description="Helical" evidence="7">
    <location>
        <begin position="104"/>
        <end position="124"/>
    </location>
</feature>
<protein>
    <submittedName>
        <fullName evidence="8">TerC family protein</fullName>
    </submittedName>
</protein>
<dbReference type="NCBIfam" id="TIGR03718">
    <property type="entry name" value="R_switched_Alx"/>
    <property type="match status" value="1"/>
</dbReference>
<keyword evidence="9" id="KW-1185">Reference proteome</keyword>
<feature type="transmembrane region" description="Helical" evidence="7">
    <location>
        <begin position="40"/>
        <end position="60"/>
    </location>
</feature>